<keyword evidence="2" id="KW-1185">Reference proteome</keyword>
<name>A0A3M0BZA0_9PROT</name>
<dbReference type="AlphaFoldDB" id="A0A3M0BZA0"/>
<dbReference type="InterPro" id="IPR045389">
    <property type="entry name" value="DUF6522"/>
</dbReference>
<dbReference type="Proteomes" id="UP000271227">
    <property type="component" value="Unassembled WGS sequence"/>
</dbReference>
<accession>A0A3M0BZA0</accession>
<reference evidence="1 2" key="1">
    <citation type="submission" date="2018-10" db="EMBL/GenBank/DDBJ databases">
        <title>Genomic Encyclopedia of Archaeal and Bacterial Type Strains, Phase II (KMG-II): from individual species to whole genera.</title>
        <authorList>
            <person name="Goeker M."/>
        </authorList>
    </citation>
    <scope>NUCLEOTIDE SEQUENCE [LARGE SCALE GENOMIC DNA]</scope>
    <source>
        <strain evidence="1 2">DSM 25217</strain>
    </source>
</reference>
<dbReference type="RefSeq" id="WP_121939896.1">
    <property type="nucleotide sequence ID" value="NZ_REFR01000014.1"/>
</dbReference>
<evidence type="ECO:0000313" key="1">
    <source>
        <dbReference type="EMBL" id="RMB02911.1"/>
    </source>
</evidence>
<gene>
    <name evidence="1" type="ORF">BXY39_3266</name>
</gene>
<protein>
    <submittedName>
        <fullName evidence="1">Uncharacterized protein</fullName>
    </submittedName>
</protein>
<dbReference type="InParanoid" id="A0A3M0BZA0"/>
<dbReference type="EMBL" id="REFR01000014">
    <property type="protein sequence ID" value="RMB02911.1"/>
    <property type="molecule type" value="Genomic_DNA"/>
</dbReference>
<evidence type="ECO:0000313" key="2">
    <source>
        <dbReference type="Proteomes" id="UP000271227"/>
    </source>
</evidence>
<organism evidence="1 2">
    <name type="scientific">Eilatimonas milleporae</name>
    <dbReference type="NCBI Taxonomy" id="911205"/>
    <lineage>
        <taxon>Bacteria</taxon>
        <taxon>Pseudomonadati</taxon>
        <taxon>Pseudomonadota</taxon>
        <taxon>Alphaproteobacteria</taxon>
        <taxon>Kordiimonadales</taxon>
        <taxon>Kordiimonadaceae</taxon>
        <taxon>Eilatimonas</taxon>
    </lineage>
</organism>
<dbReference type="Pfam" id="PF20132">
    <property type="entry name" value="DUF6522"/>
    <property type="match status" value="1"/>
</dbReference>
<comment type="caution">
    <text evidence="1">The sequence shown here is derived from an EMBL/GenBank/DDBJ whole genome shotgun (WGS) entry which is preliminary data.</text>
</comment>
<dbReference type="OrthoDB" id="8238457at2"/>
<sequence>MPTIPKAAVAVENAQITVDADVLASRLGLTVQALKENMAKGLVMSVSETGAGEDAGRTRLTFRYRARVWRVVIQPDGSLSEDPLPVGTATPIEDPLSLVDLARRES</sequence>
<proteinExistence type="predicted"/>